<reference evidence="1" key="2">
    <citation type="submission" date="2022-01" db="EMBL/GenBank/DDBJ databases">
        <authorList>
            <person name="Yamashiro T."/>
            <person name="Shiraishi A."/>
            <person name="Satake H."/>
            <person name="Nakayama K."/>
        </authorList>
    </citation>
    <scope>NUCLEOTIDE SEQUENCE</scope>
</reference>
<protein>
    <recommendedName>
        <fullName evidence="3">RNA polymerase alpha subunit</fullName>
    </recommendedName>
</protein>
<proteinExistence type="predicted"/>
<name>A0ABQ5HIC9_9ASTR</name>
<dbReference type="Proteomes" id="UP001151760">
    <property type="component" value="Unassembled WGS sequence"/>
</dbReference>
<evidence type="ECO:0008006" key="3">
    <source>
        <dbReference type="Google" id="ProtNLM"/>
    </source>
</evidence>
<comment type="caution">
    <text evidence="1">The sequence shown here is derived from an EMBL/GenBank/DDBJ whole genome shotgun (WGS) entry which is preliminary data.</text>
</comment>
<keyword evidence="2" id="KW-1185">Reference proteome</keyword>
<reference evidence="1" key="1">
    <citation type="journal article" date="2022" name="Int. J. Mol. Sci.">
        <title>Draft Genome of Tanacetum Coccineum: Genomic Comparison of Closely Related Tanacetum-Family Plants.</title>
        <authorList>
            <person name="Yamashiro T."/>
            <person name="Shiraishi A."/>
            <person name="Nakayama K."/>
            <person name="Satake H."/>
        </authorList>
    </citation>
    <scope>NUCLEOTIDE SEQUENCE</scope>
</reference>
<organism evidence="1 2">
    <name type="scientific">Tanacetum coccineum</name>
    <dbReference type="NCBI Taxonomy" id="301880"/>
    <lineage>
        <taxon>Eukaryota</taxon>
        <taxon>Viridiplantae</taxon>
        <taxon>Streptophyta</taxon>
        <taxon>Embryophyta</taxon>
        <taxon>Tracheophyta</taxon>
        <taxon>Spermatophyta</taxon>
        <taxon>Magnoliopsida</taxon>
        <taxon>eudicotyledons</taxon>
        <taxon>Gunneridae</taxon>
        <taxon>Pentapetalae</taxon>
        <taxon>asterids</taxon>
        <taxon>campanulids</taxon>
        <taxon>Asterales</taxon>
        <taxon>Asteraceae</taxon>
        <taxon>Asteroideae</taxon>
        <taxon>Anthemideae</taxon>
        <taxon>Anthemidinae</taxon>
        <taxon>Tanacetum</taxon>
    </lineage>
</organism>
<sequence>MCLDRKCKPRIFHIRCVPDLRVVTDGIRAKDIETTQSVFFALHQCNLHFRLHRLKPGEPLGRMDEEIPRSIQGHRIRIDRLSIHTCSPTSPDYIPGQRITGHRQFSRRGCDEFVLRAAISSVNSPPCESRICYESDPRRIQSVRDKEDEDVEEEEERTLLWRLNWRDSESEQPLRKRLCLFHIRGIRDVGYGIRDTWVDPAETVPEIAPVTLGEVNTRVNLLMGDRMTLQETVWMVEEEAYASREAWAHSIGLSQAGSSGASNPS</sequence>
<evidence type="ECO:0000313" key="1">
    <source>
        <dbReference type="EMBL" id="GJT87591.1"/>
    </source>
</evidence>
<accession>A0ABQ5HIC9</accession>
<evidence type="ECO:0000313" key="2">
    <source>
        <dbReference type="Proteomes" id="UP001151760"/>
    </source>
</evidence>
<gene>
    <name evidence="1" type="ORF">Tco_1069308</name>
</gene>
<dbReference type="EMBL" id="BQNB010019652">
    <property type="protein sequence ID" value="GJT87591.1"/>
    <property type="molecule type" value="Genomic_DNA"/>
</dbReference>